<dbReference type="PANTHER" id="PTHR43014">
    <property type="entry name" value="MERCURIC REDUCTASE"/>
    <property type="match status" value="1"/>
</dbReference>
<feature type="domain" description="Pyridine nucleotide-disulphide oxidoreductase dimerisation" evidence="1">
    <location>
        <begin position="26"/>
        <end position="81"/>
    </location>
</feature>
<protein>
    <submittedName>
        <fullName evidence="2">Dihydrolipoamide dehydrogenase</fullName>
        <ecNumber evidence="2">1.8.1.4</ecNumber>
    </submittedName>
</protein>
<dbReference type="InterPro" id="IPR016156">
    <property type="entry name" value="FAD/NAD-linked_Rdtase_dimer_sf"/>
</dbReference>
<accession>A0A5C6A6T4</accession>
<dbReference type="Pfam" id="PF02852">
    <property type="entry name" value="Pyr_redox_dim"/>
    <property type="match status" value="1"/>
</dbReference>
<reference evidence="2 3" key="1">
    <citation type="submission" date="2019-02" db="EMBL/GenBank/DDBJ databases">
        <title>Deep-cultivation of Planctomycetes and their phenomic and genomic characterization uncovers novel biology.</title>
        <authorList>
            <person name="Wiegand S."/>
            <person name="Jogler M."/>
            <person name="Boedeker C."/>
            <person name="Pinto D."/>
            <person name="Vollmers J."/>
            <person name="Rivas-Marin E."/>
            <person name="Kohn T."/>
            <person name="Peeters S.H."/>
            <person name="Heuer A."/>
            <person name="Rast P."/>
            <person name="Oberbeckmann S."/>
            <person name="Bunk B."/>
            <person name="Jeske O."/>
            <person name="Meyerdierks A."/>
            <person name="Storesund J.E."/>
            <person name="Kallscheuer N."/>
            <person name="Luecker S."/>
            <person name="Lage O.M."/>
            <person name="Pohl T."/>
            <person name="Merkel B.J."/>
            <person name="Hornburger P."/>
            <person name="Mueller R.-W."/>
            <person name="Bruemmer F."/>
            <person name="Labrenz M."/>
            <person name="Spormann A.M."/>
            <person name="Op Den Camp H."/>
            <person name="Overmann J."/>
            <person name="Amann R."/>
            <person name="Jetten M.S.M."/>
            <person name="Mascher T."/>
            <person name="Medema M.H."/>
            <person name="Devos D.P."/>
            <person name="Kaster A.-K."/>
            <person name="Ovreas L."/>
            <person name="Rohde M."/>
            <person name="Galperin M.Y."/>
            <person name="Jogler C."/>
        </authorList>
    </citation>
    <scope>NUCLEOTIDE SEQUENCE [LARGE SCALE GENOMIC DNA]</scope>
    <source>
        <strain evidence="2 3">Pla100</strain>
    </source>
</reference>
<dbReference type="PRINTS" id="PR00411">
    <property type="entry name" value="PNDRDTASEI"/>
</dbReference>
<keyword evidence="2" id="KW-0560">Oxidoreductase</keyword>
<gene>
    <name evidence="2" type="primary">lpdG</name>
    <name evidence="2" type="ORF">Pla100_36580</name>
</gene>
<proteinExistence type="predicted"/>
<evidence type="ECO:0000313" key="2">
    <source>
        <dbReference type="EMBL" id="TWT95077.1"/>
    </source>
</evidence>
<dbReference type="AlphaFoldDB" id="A0A5C6A6T4"/>
<evidence type="ECO:0000313" key="3">
    <source>
        <dbReference type="Proteomes" id="UP000316213"/>
    </source>
</evidence>
<name>A0A5C6A6T4_9BACT</name>
<dbReference type="Proteomes" id="UP000316213">
    <property type="component" value="Unassembled WGS sequence"/>
</dbReference>
<dbReference type="EC" id="1.8.1.4" evidence="2"/>
<sequence length="87" mass="9818">MIEAKSWWYPRKVTFTLQQDDRPSFAAYKILIDPQTDLILGAHLLGPVAEETINLFAMAIRHGLTASDVRSTLFAFPTFGHDISQII</sequence>
<dbReference type="Gene3D" id="3.30.390.30">
    <property type="match status" value="1"/>
</dbReference>
<dbReference type="EMBL" id="SJPM01000007">
    <property type="protein sequence ID" value="TWT95077.1"/>
    <property type="molecule type" value="Genomic_DNA"/>
</dbReference>
<dbReference type="InterPro" id="IPR004099">
    <property type="entry name" value="Pyr_nucl-diS_OxRdtase_dimer"/>
</dbReference>
<organism evidence="2 3">
    <name type="scientific">Neorhodopirellula pilleata</name>
    <dbReference type="NCBI Taxonomy" id="2714738"/>
    <lineage>
        <taxon>Bacteria</taxon>
        <taxon>Pseudomonadati</taxon>
        <taxon>Planctomycetota</taxon>
        <taxon>Planctomycetia</taxon>
        <taxon>Pirellulales</taxon>
        <taxon>Pirellulaceae</taxon>
        <taxon>Neorhodopirellula</taxon>
    </lineage>
</organism>
<evidence type="ECO:0000259" key="1">
    <source>
        <dbReference type="Pfam" id="PF02852"/>
    </source>
</evidence>
<comment type="caution">
    <text evidence="2">The sequence shown here is derived from an EMBL/GenBank/DDBJ whole genome shotgun (WGS) entry which is preliminary data.</text>
</comment>
<dbReference type="SUPFAM" id="SSF55424">
    <property type="entry name" value="FAD/NAD-linked reductases, dimerisation (C-terminal) domain"/>
    <property type="match status" value="1"/>
</dbReference>
<dbReference type="GO" id="GO:0004148">
    <property type="term" value="F:dihydrolipoyl dehydrogenase (NADH) activity"/>
    <property type="evidence" value="ECO:0007669"/>
    <property type="project" value="UniProtKB-EC"/>
</dbReference>
<dbReference type="PANTHER" id="PTHR43014:SF5">
    <property type="entry name" value="GLUTATHIONE REDUCTASE (NADPH)"/>
    <property type="match status" value="1"/>
</dbReference>
<keyword evidence="3" id="KW-1185">Reference proteome</keyword>